<dbReference type="InterPro" id="IPR000835">
    <property type="entry name" value="HTH_MarR-typ"/>
</dbReference>
<sequence>MAVKTSSADRDRLIDFARAVIAHRSVRQRHFPLNMLGETAWEALLAIYVHDPVGPMDLPELAASLSSSSASLTRWLDYLEAEGLIELLPSGRGETRQLRLSASGLERTEACLGEMLRSWSV</sequence>
<dbReference type="InterPro" id="IPR036390">
    <property type="entry name" value="WH_DNA-bd_sf"/>
</dbReference>
<reference evidence="2 3" key="1">
    <citation type="submission" date="2018-12" db="EMBL/GenBank/DDBJ databases">
        <title>Sphingomonas sp. HMF7854 Genome sequencing and assembly.</title>
        <authorList>
            <person name="Cha I."/>
            <person name="Kang H."/>
            <person name="Kim H."/>
            <person name="Kang J."/>
            <person name="Joh K."/>
        </authorList>
    </citation>
    <scope>NUCLEOTIDE SEQUENCE [LARGE SCALE GENOMIC DNA]</scope>
    <source>
        <strain evidence="2 3">HMF7854</strain>
    </source>
</reference>
<gene>
    <name evidence="2" type="ORF">HMF7854_07095</name>
</gene>
<protein>
    <submittedName>
        <fullName evidence="2">MarR family transcriptional regulator</fullName>
    </submittedName>
</protein>
<dbReference type="GO" id="GO:0003700">
    <property type="term" value="F:DNA-binding transcription factor activity"/>
    <property type="evidence" value="ECO:0007669"/>
    <property type="project" value="InterPro"/>
</dbReference>
<dbReference type="InterPro" id="IPR036388">
    <property type="entry name" value="WH-like_DNA-bd_sf"/>
</dbReference>
<evidence type="ECO:0000259" key="1">
    <source>
        <dbReference type="Pfam" id="PF01047"/>
    </source>
</evidence>
<comment type="caution">
    <text evidence="2">The sequence shown here is derived from an EMBL/GenBank/DDBJ whole genome shotgun (WGS) entry which is preliminary data.</text>
</comment>
<feature type="domain" description="HTH marR-type" evidence="1">
    <location>
        <begin position="38"/>
        <end position="86"/>
    </location>
</feature>
<dbReference type="AlphaFoldDB" id="A0A3R9Y5P4"/>
<name>A0A3R9Y5P4_9SPHN</name>
<keyword evidence="3" id="KW-1185">Reference proteome</keyword>
<evidence type="ECO:0000313" key="3">
    <source>
        <dbReference type="Proteomes" id="UP000274661"/>
    </source>
</evidence>
<dbReference type="RefSeq" id="WP_126718461.1">
    <property type="nucleotide sequence ID" value="NZ_RWJF01000001.1"/>
</dbReference>
<dbReference type="EMBL" id="RWJF01000001">
    <property type="protein sequence ID" value="RST30627.1"/>
    <property type="molecule type" value="Genomic_DNA"/>
</dbReference>
<dbReference type="Proteomes" id="UP000274661">
    <property type="component" value="Unassembled WGS sequence"/>
</dbReference>
<accession>A0A3R9Y5P4</accession>
<proteinExistence type="predicted"/>
<dbReference type="SUPFAM" id="SSF46785">
    <property type="entry name" value="Winged helix' DNA-binding domain"/>
    <property type="match status" value="1"/>
</dbReference>
<dbReference type="OrthoDB" id="7594920at2"/>
<organism evidence="2 3">
    <name type="scientific">Sphingomonas ginkgonis</name>
    <dbReference type="NCBI Taxonomy" id="2315330"/>
    <lineage>
        <taxon>Bacteria</taxon>
        <taxon>Pseudomonadati</taxon>
        <taxon>Pseudomonadota</taxon>
        <taxon>Alphaproteobacteria</taxon>
        <taxon>Sphingomonadales</taxon>
        <taxon>Sphingomonadaceae</taxon>
        <taxon>Sphingomonas</taxon>
    </lineage>
</organism>
<evidence type="ECO:0000313" key="2">
    <source>
        <dbReference type="EMBL" id="RST30627.1"/>
    </source>
</evidence>
<dbReference type="Gene3D" id="1.10.10.10">
    <property type="entry name" value="Winged helix-like DNA-binding domain superfamily/Winged helix DNA-binding domain"/>
    <property type="match status" value="1"/>
</dbReference>
<dbReference type="Pfam" id="PF01047">
    <property type="entry name" value="MarR"/>
    <property type="match status" value="1"/>
</dbReference>